<evidence type="ECO:0000256" key="4">
    <source>
        <dbReference type="PROSITE-ProRule" id="PRU00335"/>
    </source>
</evidence>
<dbReference type="Proteomes" id="UP000294257">
    <property type="component" value="Unassembled WGS sequence"/>
</dbReference>
<dbReference type="AlphaFoldDB" id="A0A4Q7KBP9"/>
<dbReference type="InterPro" id="IPR036271">
    <property type="entry name" value="Tet_transcr_reg_TetR-rel_C_sf"/>
</dbReference>
<protein>
    <submittedName>
        <fullName evidence="6">TetR family transcriptional regulator</fullName>
    </submittedName>
</protein>
<dbReference type="PANTHER" id="PTHR30055">
    <property type="entry name" value="HTH-TYPE TRANSCRIPTIONAL REGULATOR RUTR"/>
    <property type="match status" value="1"/>
</dbReference>
<evidence type="ECO:0000259" key="5">
    <source>
        <dbReference type="PROSITE" id="PS50977"/>
    </source>
</evidence>
<organism evidence="6 7">
    <name type="scientific">Herbihabitans rhizosphaerae</name>
    <dbReference type="NCBI Taxonomy" id="1872711"/>
    <lineage>
        <taxon>Bacteria</taxon>
        <taxon>Bacillati</taxon>
        <taxon>Actinomycetota</taxon>
        <taxon>Actinomycetes</taxon>
        <taxon>Pseudonocardiales</taxon>
        <taxon>Pseudonocardiaceae</taxon>
        <taxon>Herbihabitans</taxon>
    </lineage>
</organism>
<sequence length="227" mass="25450">MPPGRPPRLSLDAIITAADRILEAEGPDKLSMRRLAGELNSAPMALYHHVRDKDQLLLLILEKHAEQIPHPDLPEDPQERLTAVALLLYELLAERAWIVEVLAAGDLFAPSALWFVESMIGAAVDHGCTTEQAVEVYRAIWHYILGNLIIRVISARRRSRTDTPVYGNEAIAQMSIGTYPHIASIADRWDELSDRDSHRHALTAIVNGLLDSYGPNTQPRRHRVGRR</sequence>
<dbReference type="InterPro" id="IPR050109">
    <property type="entry name" value="HTH-type_TetR-like_transc_reg"/>
</dbReference>
<dbReference type="InterPro" id="IPR001647">
    <property type="entry name" value="HTH_TetR"/>
</dbReference>
<dbReference type="PANTHER" id="PTHR30055:SF151">
    <property type="entry name" value="TRANSCRIPTIONAL REGULATORY PROTEIN"/>
    <property type="match status" value="1"/>
</dbReference>
<dbReference type="Pfam" id="PF02909">
    <property type="entry name" value="TetR_C_1"/>
    <property type="match status" value="1"/>
</dbReference>
<evidence type="ECO:0000256" key="3">
    <source>
        <dbReference type="ARBA" id="ARBA00023163"/>
    </source>
</evidence>
<keyword evidence="2 4" id="KW-0238">DNA-binding</keyword>
<dbReference type="InterPro" id="IPR004111">
    <property type="entry name" value="Repressor_TetR_C"/>
</dbReference>
<dbReference type="EMBL" id="SGWQ01000019">
    <property type="protein sequence ID" value="RZS29662.1"/>
    <property type="molecule type" value="Genomic_DNA"/>
</dbReference>
<dbReference type="Gene3D" id="1.10.357.10">
    <property type="entry name" value="Tetracycline Repressor, domain 2"/>
    <property type="match status" value="1"/>
</dbReference>
<dbReference type="GO" id="GO:0003700">
    <property type="term" value="F:DNA-binding transcription factor activity"/>
    <property type="evidence" value="ECO:0007669"/>
    <property type="project" value="TreeGrafter"/>
</dbReference>
<feature type="domain" description="HTH tetR-type" evidence="5">
    <location>
        <begin position="8"/>
        <end position="68"/>
    </location>
</feature>
<dbReference type="GO" id="GO:0000976">
    <property type="term" value="F:transcription cis-regulatory region binding"/>
    <property type="evidence" value="ECO:0007669"/>
    <property type="project" value="TreeGrafter"/>
</dbReference>
<dbReference type="OrthoDB" id="3358037at2"/>
<keyword evidence="7" id="KW-1185">Reference proteome</keyword>
<keyword evidence="1" id="KW-0805">Transcription regulation</keyword>
<dbReference type="Pfam" id="PF00440">
    <property type="entry name" value="TetR_N"/>
    <property type="match status" value="1"/>
</dbReference>
<feature type="DNA-binding region" description="H-T-H motif" evidence="4">
    <location>
        <begin position="31"/>
        <end position="50"/>
    </location>
</feature>
<dbReference type="RefSeq" id="WP_130348793.1">
    <property type="nucleotide sequence ID" value="NZ_SGWQ01000019.1"/>
</dbReference>
<name>A0A4Q7KBP9_9PSEU</name>
<dbReference type="SUPFAM" id="SSF46689">
    <property type="entry name" value="Homeodomain-like"/>
    <property type="match status" value="1"/>
</dbReference>
<evidence type="ECO:0000256" key="2">
    <source>
        <dbReference type="ARBA" id="ARBA00023125"/>
    </source>
</evidence>
<dbReference type="SUPFAM" id="SSF48498">
    <property type="entry name" value="Tetracyclin repressor-like, C-terminal domain"/>
    <property type="match status" value="1"/>
</dbReference>
<dbReference type="PROSITE" id="PS50977">
    <property type="entry name" value="HTH_TETR_2"/>
    <property type="match status" value="1"/>
</dbReference>
<gene>
    <name evidence="6" type="ORF">EV193_11966</name>
</gene>
<evidence type="ECO:0000256" key="1">
    <source>
        <dbReference type="ARBA" id="ARBA00023015"/>
    </source>
</evidence>
<keyword evidence="3" id="KW-0804">Transcription</keyword>
<accession>A0A4Q7KBP9</accession>
<proteinExistence type="predicted"/>
<dbReference type="GO" id="GO:0045892">
    <property type="term" value="P:negative regulation of DNA-templated transcription"/>
    <property type="evidence" value="ECO:0007669"/>
    <property type="project" value="InterPro"/>
</dbReference>
<reference evidence="6 7" key="1">
    <citation type="submission" date="2019-02" db="EMBL/GenBank/DDBJ databases">
        <title>Genomic Encyclopedia of Type Strains, Phase IV (KMG-IV): sequencing the most valuable type-strain genomes for metagenomic binning, comparative biology and taxonomic classification.</title>
        <authorList>
            <person name="Goeker M."/>
        </authorList>
    </citation>
    <scope>NUCLEOTIDE SEQUENCE [LARGE SCALE GENOMIC DNA]</scope>
    <source>
        <strain evidence="6 7">DSM 101727</strain>
    </source>
</reference>
<dbReference type="InterPro" id="IPR009057">
    <property type="entry name" value="Homeodomain-like_sf"/>
</dbReference>
<evidence type="ECO:0000313" key="7">
    <source>
        <dbReference type="Proteomes" id="UP000294257"/>
    </source>
</evidence>
<comment type="caution">
    <text evidence="6">The sequence shown here is derived from an EMBL/GenBank/DDBJ whole genome shotgun (WGS) entry which is preliminary data.</text>
</comment>
<evidence type="ECO:0000313" key="6">
    <source>
        <dbReference type="EMBL" id="RZS29662.1"/>
    </source>
</evidence>